<dbReference type="PROSITE" id="PS01125">
    <property type="entry name" value="ROK"/>
    <property type="match status" value="1"/>
</dbReference>
<dbReference type="AlphaFoldDB" id="A0A5D4RL18"/>
<dbReference type="PANTHER" id="PTHR18964:SF149">
    <property type="entry name" value="BIFUNCTIONAL UDP-N-ACETYLGLUCOSAMINE 2-EPIMERASE_N-ACETYLMANNOSAMINE KINASE"/>
    <property type="match status" value="1"/>
</dbReference>
<dbReference type="Proteomes" id="UP000322139">
    <property type="component" value="Unassembled WGS sequence"/>
</dbReference>
<evidence type="ECO:0000313" key="2">
    <source>
        <dbReference type="EMBL" id="TYS52155.1"/>
    </source>
</evidence>
<protein>
    <submittedName>
        <fullName evidence="2">ROK family protein</fullName>
    </submittedName>
</protein>
<organism evidence="2 3">
    <name type="scientific">Bacillus infantis</name>
    <dbReference type="NCBI Taxonomy" id="324767"/>
    <lineage>
        <taxon>Bacteria</taxon>
        <taxon>Bacillati</taxon>
        <taxon>Bacillota</taxon>
        <taxon>Bacilli</taxon>
        <taxon>Bacillales</taxon>
        <taxon>Bacillaceae</taxon>
        <taxon>Bacillus</taxon>
    </lineage>
</organism>
<evidence type="ECO:0000313" key="3">
    <source>
        <dbReference type="Proteomes" id="UP000322139"/>
    </source>
</evidence>
<evidence type="ECO:0000256" key="1">
    <source>
        <dbReference type="ARBA" id="ARBA00006479"/>
    </source>
</evidence>
<name>A0A5D4RL18_9BACI</name>
<reference evidence="2 3" key="1">
    <citation type="submission" date="2019-08" db="EMBL/GenBank/DDBJ databases">
        <title>Bacillus genomes from the desert of Cuatro Cienegas, Coahuila.</title>
        <authorList>
            <person name="Olmedo-Alvarez G."/>
        </authorList>
    </citation>
    <scope>NUCLEOTIDE SEQUENCE [LARGE SCALE GENOMIC DNA]</scope>
    <source>
        <strain evidence="2 3">CH446_14T</strain>
    </source>
</reference>
<dbReference type="PANTHER" id="PTHR18964">
    <property type="entry name" value="ROK (REPRESSOR, ORF, KINASE) FAMILY"/>
    <property type="match status" value="1"/>
</dbReference>
<comment type="caution">
    <text evidence="2">The sequence shown here is derived from an EMBL/GenBank/DDBJ whole genome shotgun (WGS) entry which is preliminary data.</text>
</comment>
<dbReference type="InterPro" id="IPR000600">
    <property type="entry name" value="ROK"/>
</dbReference>
<dbReference type="Gene3D" id="3.30.420.40">
    <property type="match status" value="2"/>
</dbReference>
<proteinExistence type="inferred from homology"/>
<dbReference type="Pfam" id="PF00480">
    <property type="entry name" value="ROK"/>
    <property type="match status" value="1"/>
</dbReference>
<comment type="similarity">
    <text evidence="1">Belongs to the ROK (NagC/XylR) family.</text>
</comment>
<dbReference type="InterPro" id="IPR049874">
    <property type="entry name" value="ROK_cs"/>
</dbReference>
<dbReference type="EMBL" id="VTER01000001">
    <property type="protein sequence ID" value="TYS52155.1"/>
    <property type="molecule type" value="Genomic_DNA"/>
</dbReference>
<sequence length="302" mass="32746">MDGYVIGVDIGATNIRVGLIGKELSAIRMETAVTRSFNNADEMFGEIFRMAERVDPQKKAKKIGIALPVPWNDQTKIIKDADNIPVLDGIRIEYIQSCFPGLEVSFDNDVNAAGLLEAEKGAAAGKSYSLYMTVSTGIGMGVYYKGQMIRGDNGYAGEAGRMIIGQASGEEGTKEMTLESLCSGRALDARSKLIYGESADAEYLFKKFKDKEKMAVKVIYDWIEHFSSAVASIIQLMDPGAFVLGGAVICRNPWLIDEINHKIKGKLYANLRGKIKLGICAFGGEAGVIGAGYMALNQAKKQ</sequence>
<accession>A0A5D4RL18</accession>
<gene>
    <name evidence="2" type="ORF">FZD51_01585</name>
</gene>
<dbReference type="SUPFAM" id="SSF53067">
    <property type="entry name" value="Actin-like ATPase domain"/>
    <property type="match status" value="1"/>
</dbReference>
<dbReference type="InterPro" id="IPR043129">
    <property type="entry name" value="ATPase_NBD"/>
</dbReference>
<dbReference type="RefSeq" id="WP_148973133.1">
    <property type="nucleotide sequence ID" value="NZ_JBNIKU010000005.1"/>
</dbReference>